<organism evidence="7 8">
    <name type="scientific">Lactuca virosa</name>
    <dbReference type="NCBI Taxonomy" id="75947"/>
    <lineage>
        <taxon>Eukaryota</taxon>
        <taxon>Viridiplantae</taxon>
        <taxon>Streptophyta</taxon>
        <taxon>Embryophyta</taxon>
        <taxon>Tracheophyta</taxon>
        <taxon>Spermatophyta</taxon>
        <taxon>Magnoliopsida</taxon>
        <taxon>eudicotyledons</taxon>
        <taxon>Gunneridae</taxon>
        <taxon>Pentapetalae</taxon>
        <taxon>asterids</taxon>
        <taxon>campanulids</taxon>
        <taxon>Asterales</taxon>
        <taxon>Asteraceae</taxon>
        <taxon>Cichorioideae</taxon>
        <taxon>Cichorieae</taxon>
        <taxon>Lactucinae</taxon>
        <taxon>Lactuca</taxon>
    </lineage>
</organism>
<dbReference type="Proteomes" id="UP001157418">
    <property type="component" value="Unassembled WGS sequence"/>
</dbReference>
<evidence type="ECO:0000256" key="5">
    <source>
        <dbReference type="ARBA" id="ARBA00022729"/>
    </source>
</evidence>
<dbReference type="PANTHER" id="PTHR31232">
    <property type="match status" value="1"/>
</dbReference>
<keyword evidence="5 6" id="KW-0732">Signal</keyword>
<dbReference type="EMBL" id="CAKMRJ010000001">
    <property type="protein sequence ID" value="CAH1414586.1"/>
    <property type="molecule type" value="Genomic_DNA"/>
</dbReference>
<protein>
    <recommendedName>
        <fullName evidence="6">S-protein homolog</fullName>
    </recommendedName>
</protein>
<comment type="caution">
    <text evidence="7">The sequence shown here is derived from an EMBL/GenBank/DDBJ whole genome shotgun (WGS) entry which is preliminary data.</text>
</comment>
<dbReference type="GO" id="GO:0005576">
    <property type="term" value="C:extracellular region"/>
    <property type="evidence" value="ECO:0007669"/>
    <property type="project" value="UniProtKB-SubCell"/>
</dbReference>
<keyword evidence="3 6" id="KW-0713">Self-incompatibility</keyword>
<dbReference type="GO" id="GO:0060320">
    <property type="term" value="P:rejection of self pollen"/>
    <property type="evidence" value="ECO:0007669"/>
    <property type="project" value="UniProtKB-KW"/>
</dbReference>
<evidence type="ECO:0000256" key="1">
    <source>
        <dbReference type="ARBA" id="ARBA00004613"/>
    </source>
</evidence>
<evidence type="ECO:0000313" key="8">
    <source>
        <dbReference type="Proteomes" id="UP001157418"/>
    </source>
</evidence>
<dbReference type="InterPro" id="IPR010264">
    <property type="entry name" value="Self-incomp_S1"/>
</dbReference>
<sequence>MCSLLICFILTFSIPSITNACFFTPEWKLYIINGTPDNIIMHIRSKDDDLGKHNVPSNGYYDWSFCDRFDGTTTFDAEFWWGQTYDCLEVFAKLARRKCDRFGFRVEYCYWLLRPDGFYISPLNVSFPDPLWAFIKP</sequence>
<evidence type="ECO:0000256" key="4">
    <source>
        <dbReference type="ARBA" id="ARBA00022525"/>
    </source>
</evidence>
<evidence type="ECO:0000256" key="6">
    <source>
        <dbReference type="RuleBase" id="RU367044"/>
    </source>
</evidence>
<evidence type="ECO:0000313" key="7">
    <source>
        <dbReference type="EMBL" id="CAH1414586.1"/>
    </source>
</evidence>
<gene>
    <name evidence="7" type="ORF">LVIROSA_LOCUS2496</name>
</gene>
<keyword evidence="8" id="KW-1185">Reference proteome</keyword>
<evidence type="ECO:0000256" key="3">
    <source>
        <dbReference type="ARBA" id="ARBA00022471"/>
    </source>
</evidence>
<reference evidence="7 8" key="1">
    <citation type="submission" date="2022-01" db="EMBL/GenBank/DDBJ databases">
        <authorList>
            <person name="Xiong W."/>
            <person name="Schranz E."/>
        </authorList>
    </citation>
    <scope>NUCLEOTIDE SEQUENCE [LARGE SCALE GENOMIC DNA]</scope>
</reference>
<evidence type="ECO:0000256" key="2">
    <source>
        <dbReference type="ARBA" id="ARBA00005581"/>
    </source>
</evidence>
<proteinExistence type="inferred from homology"/>
<feature type="signal peptide" evidence="6">
    <location>
        <begin position="1"/>
        <end position="20"/>
    </location>
</feature>
<comment type="subcellular location">
    <subcellularLocation>
        <location evidence="1 6">Secreted</location>
    </subcellularLocation>
</comment>
<comment type="similarity">
    <text evidence="2 6">Belongs to the plant self-incompatibility (S1) protein family.</text>
</comment>
<dbReference type="Pfam" id="PF05938">
    <property type="entry name" value="Self-incomp_S1"/>
    <property type="match status" value="1"/>
</dbReference>
<name>A0AAU9LMA7_9ASTR</name>
<feature type="chain" id="PRO_5043106165" description="S-protein homolog" evidence="6">
    <location>
        <begin position="21"/>
        <end position="137"/>
    </location>
</feature>
<dbReference type="PANTHER" id="PTHR31232:SF172">
    <property type="entry name" value="S-PROTEIN HOMOLOG"/>
    <property type="match status" value="1"/>
</dbReference>
<dbReference type="AlphaFoldDB" id="A0AAU9LMA7"/>
<accession>A0AAU9LMA7</accession>
<keyword evidence="4 6" id="KW-0964">Secreted</keyword>